<reference evidence="8" key="1">
    <citation type="submission" date="2025-08" db="UniProtKB">
        <authorList>
            <consortium name="RefSeq"/>
        </authorList>
    </citation>
    <scope>IDENTIFICATION</scope>
</reference>
<evidence type="ECO:0000256" key="2">
    <source>
        <dbReference type="ARBA" id="ARBA00022771"/>
    </source>
</evidence>
<dbReference type="AlphaFoldDB" id="A0AAJ6YCD8"/>
<proteinExistence type="predicted"/>
<dbReference type="SUPFAM" id="SSF144232">
    <property type="entry name" value="HIT/MYND zinc finger-like"/>
    <property type="match status" value="1"/>
</dbReference>
<dbReference type="GeneID" id="105359986"/>
<feature type="compositionally biased region" description="Polar residues" evidence="5">
    <location>
        <begin position="113"/>
        <end position="131"/>
    </location>
</feature>
<keyword evidence="1" id="KW-0479">Metal-binding</keyword>
<feature type="domain" description="MYND-type" evidence="6">
    <location>
        <begin position="847"/>
        <end position="884"/>
    </location>
</feature>
<dbReference type="Gene3D" id="6.10.140.2220">
    <property type="match status" value="1"/>
</dbReference>
<keyword evidence="2 4" id="KW-0863">Zinc-finger</keyword>
<gene>
    <name evidence="8" type="primary">LOC105359986</name>
</gene>
<dbReference type="Proteomes" id="UP000695007">
    <property type="component" value="Unplaced"/>
</dbReference>
<keyword evidence="3" id="KW-0862">Zinc</keyword>
<feature type="compositionally biased region" description="Low complexity" evidence="5">
    <location>
        <begin position="132"/>
        <end position="150"/>
    </location>
</feature>
<keyword evidence="7" id="KW-1185">Reference proteome</keyword>
<evidence type="ECO:0000313" key="7">
    <source>
        <dbReference type="Proteomes" id="UP000695007"/>
    </source>
</evidence>
<keyword evidence="8" id="KW-0808">Transferase</keyword>
<evidence type="ECO:0000256" key="5">
    <source>
        <dbReference type="SAM" id="MobiDB-lite"/>
    </source>
</evidence>
<evidence type="ECO:0000256" key="1">
    <source>
        <dbReference type="ARBA" id="ARBA00022723"/>
    </source>
</evidence>
<name>A0AAJ6YCD8_9HYME</name>
<dbReference type="PROSITE" id="PS50865">
    <property type="entry name" value="ZF_MYND_2"/>
    <property type="match status" value="1"/>
</dbReference>
<organism evidence="7 8">
    <name type="scientific">Ceratosolen solmsi marchali</name>
    <dbReference type="NCBI Taxonomy" id="326594"/>
    <lineage>
        <taxon>Eukaryota</taxon>
        <taxon>Metazoa</taxon>
        <taxon>Ecdysozoa</taxon>
        <taxon>Arthropoda</taxon>
        <taxon>Hexapoda</taxon>
        <taxon>Insecta</taxon>
        <taxon>Pterygota</taxon>
        <taxon>Neoptera</taxon>
        <taxon>Endopterygota</taxon>
        <taxon>Hymenoptera</taxon>
        <taxon>Apocrita</taxon>
        <taxon>Proctotrupomorpha</taxon>
        <taxon>Chalcidoidea</taxon>
        <taxon>Agaonidae</taxon>
        <taxon>Agaoninae</taxon>
        <taxon>Ceratosolen</taxon>
    </lineage>
</organism>
<accession>A0AAJ6YCD8</accession>
<protein>
    <submittedName>
        <fullName evidence="8">Probable serine/threonine-protein kinase nek3</fullName>
    </submittedName>
</protein>
<keyword evidence="8" id="KW-0418">Kinase</keyword>
<evidence type="ECO:0000259" key="6">
    <source>
        <dbReference type="PROSITE" id="PS50865"/>
    </source>
</evidence>
<dbReference type="GO" id="GO:0008270">
    <property type="term" value="F:zinc ion binding"/>
    <property type="evidence" value="ECO:0007669"/>
    <property type="project" value="UniProtKB-KW"/>
</dbReference>
<dbReference type="InterPro" id="IPR002893">
    <property type="entry name" value="Znf_MYND"/>
</dbReference>
<dbReference type="KEGG" id="csol:105359986"/>
<evidence type="ECO:0000313" key="8">
    <source>
        <dbReference type="RefSeq" id="XP_011495058.1"/>
    </source>
</evidence>
<dbReference type="Pfam" id="PF01753">
    <property type="entry name" value="zf-MYND"/>
    <property type="match status" value="1"/>
</dbReference>
<evidence type="ECO:0000256" key="3">
    <source>
        <dbReference type="ARBA" id="ARBA00022833"/>
    </source>
</evidence>
<dbReference type="RefSeq" id="XP_011495058.1">
    <property type="nucleotide sequence ID" value="XM_011496756.1"/>
</dbReference>
<sequence>MTHNISSDLHDKQMNNLTNVALIEKEKKFLSNEQQVGNPVQQLQTKQLEKEKSEGVQIEDMILSLCEQYDKRHILTQTVEDNSILLVNELVSSSSESCKNQTTIISPFDMPSRLTSNKNMKNDSQTNLSTLKNCNKPSTSKSSSSKSSNSQFTIHSQSNGKNKYKVYNEDSLNNKTIVKCSNNFTSNLNNISNSTNILGDTPKENVFKEATATNPLNAKVSVIYPNTNLQATSNKSLNSDSNENSEIENCIPSKDSSIKELENQVSVIKNTQPIDNISCPIIFEVSIPSAQEQSENDYDLLKNININLVDEIDVIRDTSMTNSSNFNSPEKTFKLRDINELLEKPEKLSGPKKVTLKNKNSTDKRIPPPILLLSDAASSNTPFLPEMIADVDENNLSTTNSSDKFKALANLINNISPMPHYSQLQTICCNIEQPTLQNSKFNNLSSSSAPVTKNNSNSNMQLSYQQVVYNALPGCSYSASKPGMSQALENLSQNNCTLFNNNSQSTTPVHPSANMNGNNRKVVLASSIYSNFYAQDTVFTLDLPPLQTLAILIPYIVNMQESSDSINKKIIEYKKMLLNKLVYELKALDKIVLHKRKQYINALLNFNTLTENTWKFQLIIITIIQCVFSLTNLTTKVNYHKVIQAIVNSINPKPSNQLLSTLNSILKLYYYFKQKGINCGYSDRRQPLLLELEEMNNKYQPNTINTMTDHQKREFITQTKIYRKISQIHALQLQVPAGDHNLRDDYQKIDEIDSSLIIPLQQNITNNSIEIINSLQNSSLKNKTQVSSISNKMIEGHQDKSNNFLISSNPISSLSNDAANTSNKKSKNEAINETFPGEKEYNINHLCLKCRKLSQIVCSNCKIATYCSRDCQQNHWKEKHYKICKKI</sequence>
<dbReference type="GO" id="GO:0016301">
    <property type="term" value="F:kinase activity"/>
    <property type="evidence" value="ECO:0007669"/>
    <property type="project" value="UniProtKB-KW"/>
</dbReference>
<feature type="region of interest" description="Disordered" evidence="5">
    <location>
        <begin position="102"/>
        <end position="158"/>
    </location>
</feature>
<evidence type="ECO:0000256" key="4">
    <source>
        <dbReference type="PROSITE-ProRule" id="PRU00134"/>
    </source>
</evidence>